<gene>
    <name evidence="6" type="ORF">SKC38_04745</name>
</gene>
<evidence type="ECO:0000256" key="1">
    <source>
        <dbReference type="ARBA" id="ARBA00004141"/>
    </source>
</evidence>
<evidence type="ECO:0000256" key="3">
    <source>
        <dbReference type="ARBA" id="ARBA00022989"/>
    </source>
</evidence>
<feature type="transmembrane region" description="Helical" evidence="5">
    <location>
        <begin position="219"/>
        <end position="238"/>
    </location>
</feature>
<comment type="similarity">
    <text evidence="5">Belongs to the 4-toluene sulfonate uptake permease (TSUP) (TC 2.A.102) family.</text>
</comment>
<keyword evidence="2 5" id="KW-0812">Transmembrane</keyword>
<reference evidence="6 7" key="1">
    <citation type="submission" date="2024-03" db="EMBL/GenBank/DDBJ databases">
        <title>Aquirufa genome sequencing.</title>
        <authorList>
            <person name="Pitt A."/>
            <person name="Hahn M.W."/>
        </authorList>
    </citation>
    <scope>NUCLEOTIDE SEQUENCE [LARGE SCALE GENOMIC DNA]</scope>
    <source>
        <strain evidence="6 7">PLAD-142S6K</strain>
    </source>
</reference>
<sequence length="239" mass="25671">MDFWILLALLGVMAFLYASVGHGGASGYLAVLAIFAVAPAVMKQTALILNLGVSLLAFYQFYKKGYFRFELFWPFALTSIPMSYLGAQFVLSDANYKRILGACLLIAIIRMMANFKDVTNRSLSIPIALAFGAGIGLLSGMIGIGGGIILSPVLLLMRWSSLKEAAAVSALFIFVNSVAGLAGIKHWIALDDSLIYWIASALFGGMLGARWGAQIASNQSVRWILALVLLIASVKLIVI</sequence>
<feature type="transmembrane region" description="Helical" evidence="5">
    <location>
        <begin position="125"/>
        <end position="153"/>
    </location>
</feature>
<keyword evidence="3 5" id="KW-1133">Transmembrane helix</keyword>
<feature type="transmembrane region" description="Helical" evidence="5">
    <location>
        <begin position="165"/>
        <end position="182"/>
    </location>
</feature>
<dbReference type="EMBL" id="JBBKYA010000002">
    <property type="protein sequence ID" value="MFD3275534.1"/>
    <property type="molecule type" value="Genomic_DNA"/>
</dbReference>
<keyword evidence="5" id="KW-1003">Cell membrane</keyword>
<feature type="transmembrane region" description="Helical" evidence="5">
    <location>
        <begin position="28"/>
        <end position="59"/>
    </location>
</feature>
<dbReference type="Proteomes" id="UP001598114">
    <property type="component" value="Unassembled WGS sequence"/>
</dbReference>
<dbReference type="Pfam" id="PF01925">
    <property type="entry name" value="TauE"/>
    <property type="match status" value="1"/>
</dbReference>
<organism evidence="6 7">
    <name type="scientific">Aquirufa echingensis</name>
    <dbReference type="NCBI Taxonomy" id="3096516"/>
    <lineage>
        <taxon>Bacteria</taxon>
        <taxon>Pseudomonadati</taxon>
        <taxon>Bacteroidota</taxon>
        <taxon>Cytophagia</taxon>
        <taxon>Cytophagales</taxon>
        <taxon>Flectobacillaceae</taxon>
        <taxon>Aquirufa</taxon>
    </lineage>
</organism>
<name>A0ABW6CX83_9BACT</name>
<protein>
    <recommendedName>
        <fullName evidence="5">Probable membrane transporter protein</fullName>
    </recommendedName>
</protein>
<evidence type="ECO:0000256" key="2">
    <source>
        <dbReference type="ARBA" id="ARBA00022692"/>
    </source>
</evidence>
<evidence type="ECO:0000256" key="4">
    <source>
        <dbReference type="ARBA" id="ARBA00023136"/>
    </source>
</evidence>
<evidence type="ECO:0000313" key="7">
    <source>
        <dbReference type="Proteomes" id="UP001598114"/>
    </source>
</evidence>
<evidence type="ECO:0000256" key="5">
    <source>
        <dbReference type="RuleBase" id="RU363041"/>
    </source>
</evidence>
<keyword evidence="4 5" id="KW-0472">Membrane</keyword>
<comment type="subcellular location">
    <subcellularLocation>
        <location evidence="5">Cell membrane</location>
        <topology evidence="5">Multi-pass membrane protein</topology>
    </subcellularLocation>
    <subcellularLocation>
        <location evidence="1">Membrane</location>
        <topology evidence="1">Multi-pass membrane protein</topology>
    </subcellularLocation>
</comment>
<feature type="transmembrane region" description="Helical" evidence="5">
    <location>
        <begin position="194"/>
        <end position="213"/>
    </location>
</feature>
<evidence type="ECO:0000313" key="6">
    <source>
        <dbReference type="EMBL" id="MFD3275534.1"/>
    </source>
</evidence>
<comment type="caution">
    <text evidence="6">The sequence shown here is derived from an EMBL/GenBank/DDBJ whole genome shotgun (WGS) entry which is preliminary data.</text>
</comment>
<feature type="transmembrane region" description="Helical" evidence="5">
    <location>
        <begin position="96"/>
        <end position="113"/>
    </location>
</feature>
<accession>A0ABW6CX83</accession>
<proteinExistence type="inferred from homology"/>
<dbReference type="PANTHER" id="PTHR43701:SF5">
    <property type="entry name" value="MEMBRANE TRANSPORTER PROTEIN-RELATED"/>
    <property type="match status" value="1"/>
</dbReference>
<dbReference type="RefSeq" id="WP_377975553.1">
    <property type="nucleotide sequence ID" value="NZ_JBBKYA010000002.1"/>
</dbReference>
<dbReference type="InterPro" id="IPR051598">
    <property type="entry name" value="TSUP/Inactive_protease-like"/>
</dbReference>
<feature type="transmembrane region" description="Helical" evidence="5">
    <location>
        <begin position="71"/>
        <end position="90"/>
    </location>
</feature>
<dbReference type="InterPro" id="IPR002781">
    <property type="entry name" value="TM_pro_TauE-like"/>
</dbReference>
<dbReference type="PANTHER" id="PTHR43701">
    <property type="entry name" value="MEMBRANE TRANSPORTER PROTEIN MJ0441-RELATED"/>
    <property type="match status" value="1"/>
</dbReference>
<keyword evidence="7" id="KW-1185">Reference proteome</keyword>